<accession>A0A9N9RUZ1</accession>
<dbReference type="Gene3D" id="2.60.40.770">
    <property type="match status" value="1"/>
</dbReference>
<dbReference type="InterPro" id="IPR003172">
    <property type="entry name" value="ML_dom"/>
</dbReference>
<feature type="signal peptide" evidence="1">
    <location>
        <begin position="1"/>
        <end position="18"/>
    </location>
</feature>
<dbReference type="Pfam" id="PF02221">
    <property type="entry name" value="E1_DerP2_DerF2"/>
    <property type="match status" value="1"/>
</dbReference>
<evidence type="ECO:0000313" key="4">
    <source>
        <dbReference type="Proteomes" id="UP001153620"/>
    </source>
</evidence>
<dbReference type="OrthoDB" id="6332846at2759"/>
<feature type="domain" description="MD-2-related lipid-recognition" evidence="2">
    <location>
        <begin position="20"/>
        <end position="150"/>
    </location>
</feature>
<dbReference type="AlphaFoldDB" id="A0A9N9RUZ1"/>
<reference evidence="3" key="1">
    <citation type="submission" date="2022-01" db="EMBL/GenBank/DDBJ databases">
        <authorList>
            <person name="King R."/>
        </authorList>
    </citation>
    <scope>NUCLEOTIDE SEQUENCE</scope>
</reference>
<protein>
    <recommendedName>
        <fullName evidence="2">MD-2-related lipid-recognition domain-containing protein</fullName>
    </recommendedName>
</protein>
<feature type="chain" id="PRO_5040372762" description="MD-2-related lipid-recognition domain-containing protein" evidence="1">
    <location>
        <begin position="19"/>
        <end position="153"/>
    </location>
</feature>
<organism evidence="3 4">
    <name type="scientific">Chironomus riparius</name>
    <dbReference type="NCBI Taxonomy" id="315576"/>
    <lineage>
        <taxon>Eukaryota</taxon>
        <taxon>Metazoa</taxon>
        <taxon>Ecdysozoa</taxon>
        <taxon>Arthropoda</taxon>
        <taxon>Hexapoda</taxon>
        <taxon>Insecta</taxon>
        <taxon>Pterygota</taxon>
        <taxon>Neoptera</taxon>
        <taxon>Endopterygota</taxon>
        <taxon>Diptera</taxon>
        <taxon>Nematocera</taxon>
        <taxon>Chironomoidea</taxon>
        <taxon>Chironomidae</taxon>
        <taxon>Chironominae</taxon>
        <taxon>Chironomus</taxon>
    </lineage>
</organism>
<dbReference type="EMBL" id="OU895878">
    <property type="protein sequence ID" value="CAG9803561.1"/>
    <property type="molecule type" value="Genomic_DNA"/>
</dbReference>
<proteinExistence type="predicted"/>
<dbReference type="SUPFAM" id="SSF81296">
    <property type="entry name" value="E set domains"/>
    <property type="match status" value="1"/>
</dbReference>
<dbReference type="PROSITE" id="PS51257">
    <property type="entry name" value="PROKAR_LIPOPROTEIN"/>
    <property type="match status" value="1"/>
</dbReference>
<sequence length="153" mass="17323">MKFIFVLTIVILFGYSHAFWSACPGTTLPSLDSMESPSCTDRCRAVRGEVFYGTLRMTFQEAHQELRSRVTAFIFGIGVNIPVDPPFDNQCNLILFTNGTQAGCPTIPNTQYMLVIEMLISTLYPSFSNTRVQVDYFDGNERVFCYQFIADLI</sequence>
<evidence type="ECO:0000256" key="1">
    <source>
        <dbReference type="SAM" id="SignalP"/>
    </source>
</evidence>
<evidence type="ECO:0000313" key="3">
    <source>
        <dbReference type="EMBL" id="CAG9803561.1"/>
    </source>
</evidence>
<dbReference type="InterPro" id="IPR014756">
    <property type="entry name" value="Ig_E-set"/>
</dbReference>
<evidence type="ECO:0000259" key="2">
    <source>
        <dbReference type="Pfam" id="PF02221"/>
    </source>
</evidence>
<keyword evidence="4" id="KW-1185">Reference proteome</keyword>
<gene>
    <name evidence="3" type="ORF">CHIRRI_LOCUS6459</name>
</gene>
<reference evidence="3" key="2">
    <citation type="submission" date="2022-10" db="EMBL/GenBank/DDBJ databases">
        <authorList>
            <consortium name="ENA_rothamsted_submissions"/>
            <consortium name="culmorum"/>
            <person name="King R."/>
        </authorList>
    </citation>
    <scope>NUCLEOTIDE SEQUENCE</scope>
</reference>
<keyword evidence="1" id="KW-0732">Signal</keyword>
<name>A0A9N9RUZ1_9DIPT</name>
<dbReference type="Proteomes" id="UP001153620">
    <property type="component" value="Chromosome 2"/>
</dbReference>